<comment type="similarity">
    <text evidence="1">Belongs to the NmrA-type oxidoreductase family.</text>
</comment>
<name>A0AAD7A2W0_9AGAR</name>
<evidence type="ECO:0000256" key="1">
    <source>
        <dbReference type="ARBA" id="ARBA00006328"/>
    </source>
</evidence>
<evidence type="ECO:0000313" key="5">
    <source>
        <dbReference type="EMBL" id="KAJ7348443.1"/>
    </source>
</evidence>
<dbReference type="InterPro" id="IPR008030">
    <property type="entry name" value="NmrA-like"/>
</dbReference>
<dbReference type="Gene3D" id="3.90.25.10">
    <property type="entry name" value="UDP-galactose 4-epimerase, domain 1"/>
    <property type="match status" value="1"/>
</dbReference>
<dbReference type="GO" id="GO:0005634">
    <property type="term" value="C:nucleus"/>
    <property type="evidence" value="ECO:0007669"/>
    <property type="project" value="TreeGrafter"/>
</dbReference>
<dbReference type="Gene3D" id="3.40.50.720">
    <property type="entry name" value="NAD(P)-binding Rossmann-like Domain"/>
    <property type="match status" value="1"/>
</dbReference>
<reference evidence="5" key="1">
    <citation type="submission" date="2023-03" db="EMBL/GenBank/DDBJ databases">
        <title>Massive genome expansion in bonnet fungi (Mycena s.s.) driven by repeated elements and novel gene families across ecological guilds.</title>
        <authorList>
            <consortium name="Lawrence Berkeley National Laboratory"/>
            <person name="Harder C.B."/>
            <person name="Miyauchi S."/>
            <person name="Viragh M."/>
            <person name="Kuo A."/>
            <person name="Thoen E."/>
            <person name="Andreopoulos B."/>
            <person name="Lu D."/>
            <person name="Skrede I."/>
            <person name="Drula E."/>
            <person name="Henrissat B."/>
            <person name="Morin E."/>
            <person name="Kohler A."/>
            <person name="Barry K."/>
            <person name="LaButti K."/>
            <person name="Morin E."/>
            <person name="Salamov A."/>
            <person name="Lipzen A."/>
            <person name="Mereny Z."/>
            <person name="Hegedus B."/>
            <person name="Baldrian P."/>
            <person name="Stursova M."/>
            <person name="Weitz H."/>
            <person name="Taylor A."/>
            <person name="Grigoriev I.V."/>
            <person name="Nagy L.G."/>
            <person name="Martin F."/>
            <person name="Kauserud H."/>
        </authorList>
    </citation>
    <scope>NUCLEOTIDE SEQUENCE</scope>
    <source>
        <strain evidence="5">CBHHK002</strain>
    </source>
</reference>
<keyword evidence="2" id="KW-0521">NADP</keyword>
<dbReference type="PANTHER" id="PTHR42748:SF30">
    <property type="entry name" value="NMRA-LIKE DOMAIN-CONTAINING PROTEIN"/>
    <property type="match status" value="1"/>
</dbReference>
<dbReference type="Pfam" id="PF05368">
    <property type="entry name" value="NmrA"/>
    <property type="match status" value="1"/>
</dbReference>
<evidence type="ECO:0000256" key="2">
    <source>
        <dbReference type="ARBA" id="ARBA00022857"/>
    </source>
</evidence>
<feature type="domain" description="NmrA-like" evidence="4">
    <location>
        <begin position="11"/>
        <end position="310"/>
    </location>
</feature>
<keyword evidence="6" id="KW-1185">Reference proteome</keyword>
<evidence type="ECO:0000256" key="3">
    <source>
        <dbReference type="ARBA" id="ARBA00023002"/>
    </source>
</evidence>
<sequence>MTITQAKHVPLVAVIGATGIQGTSVIKALSESGKGYRVRGFSRDITKAAAEAVEKLGVEMVEINLVVENKEAVYKAFAGANYAFLVTNFWEHMSPEKELSEGKMLVDAANAAGVKGIIWSGLPPVKKISSGKNTNVVHCDNKTLIAEYGRASGIPFVDIQAGFYASNLVGYFPLLAKQPDGTYALTCPVKPTTIFPVIDMENDYGLYVRRVLEMSVFPDGLELYTSGEDITAEEMARQLSQVTERKVIFKQITTEEFTKNFAAVGVPLGVATDAAAGFWEFFNEFGYYGGRSTISSREGLARTSRTFAEFAKGVPWSKVLAALK</sequence>
<dbReference type="CDD" id="cd05251">
    <property type="entry name" value="NmrA_like_SDR_a"/>
    <property type="match status" value="1"/>
</dbReference>
<dbReference type="EMBL" id="JARIHO010000017">
    <property type="protein sequence ID" value="KAJ7348443.1"/>
    <property type="molecule type" value="Genomic_DNA"/>
</dbReference>
<evidence type="ECO:0000313" key="6">
    <source>
        <dbReference type="Proteomes" id="UP001218218"/>
    </source>
</evidence>
<keyword evidence="3" id="KW-0560">Oxidoreductase</keyword>
<comment type="caution">
    <text evidence="5">The sequence shown here is derived from an EMBL/GenBank/DDBJ whole genome shotgun (WGS) entry which is preliminary data.</text>
</comment>
<dbReference type="InterPro" id="IPR036291">
    <property type="entry name" value="NAD(P)-bd_dom_sf"/>
</dbReference>
<gene>
    <name evidence="5" type="ORF">DFH08DRAFT_959849</name>
</gene>
<dbReference type="SUPFAM" id="SSF51735">
    <property type="entry name" value="NAD(P)-binding Rossmann-fold domains"/>
    <property type="match status" value="1"/>
</dbReference>
<dbReference type="PANTHER" id="PTHR42748">
    <property type="entry name" value="NITROGEN METABOLITE REPRESSION PROTEIN NMRA FAMILY MEMBER"/>
    <property type="match status" value="1"/>
</dbReference>
<accession>A0AAD7A2W0</accession>
<evidence type="ECO:0000259" key="4">
    <source>
        <dbReference type="Pfam" id="PF05368"/>
    </source>
</evidence>
<dbReference type="AlphaFoldDB" id="A0AAD7A2W0"/>
<protein>
    <submittedName>
        <fullName evidence="5">NAD(P)-binding protein</fullName>
    </submittedName>
</protein>
<dbReference type="GO" id="GO:0016491">
    <property type="term" value="F:oxidoreductase activity"/>
    <property type="evidence" value="ECO:0007669"/>
    <property type="project" value="UniProtKB-KW"/>
</dbReference>
<dbReference type="InterPro" id="IPR051164">
    <property type="entry name" value="NmrA-like_oxidored"/>
</dbReference>
<dbReference type="Proteomes" id="UP001218218">
    <property type="component" value="Unassembled WGS sequence"/>
</dbReference>
<organism evidence="5 6">
    <name type="scientific">Mycena albidolilacea</name>
    <dbReference type="NCBI Taxonomy" id="1033008"/>
    <lineage>
        <taxon>Eukaryota</taxon>
        <taxon>Fungi</taxon>
        <taxon>Dikarya</taxon>
        <taxon>Basidiomycota</taxon>
        <taxon>Agaricomycotina</taxon>
        <taxon>Agaricomycetes</taxon>
        <taxon>Agaricomycetidae</taxon>
        <taxon>Agaricales</taxon>
        <taxon>Marasmiineae</taxon>
        <taxon>Mycenaceae</taxon>
        <taxon>Mycena</taxon>
    </lineage>
</organism>
<proteinExistence type="inferred from homology"/>